<protein>
    <submittedName>
        <fullName evidence="1">Uncharacterized protein</fullName>
    </submittedName>
</protein>
<comment type="caution">
    <text evidence="1">The sequence shown here is derived from an EMBL/GenBank/DDBJ whole genome shotgun (WGS) entry which is preliminary data.</text>
</comment>
<name>A0A8B6BF78_MYTGA</name>
<organism evidence="1 2">
    <name type="scientific">Mytilus galloprovincialis</name>
    <name type="common">Mediterranean mussel</name>
    <dbReference type="NCBI Taxonomy" id="29158"/>
    <lineage>
        <taxon>Eukaryota</taxon>
        <taxon>Metazoa</taxon>
        <taxon>Spiralia</taxon>
        <taxon>Lophotrochozoa</taxon>
        <taxon>Mollusca</taxon>
        <taxon>Bivalvia</taxon>
        <taxon>Autobranchia</taxon>
        <taxon>Pteriomorphia</taxon>
        <taxon>Mytilida</taxon>
        <taxon>Mytiloidea</taxon>
        <taxon>Mytilidae</taxon>
        <taxon>Mytilinae</taxon>
        <taxon>Mytilus</taxon>
    </lineage>
</organism>
<evidence type="ECO:0000313" key="2">
    <source>
        <dbReference type="Proteomes" id="UP000596742"/>
    </source>
</evidence>
<sequence length="281" mass="32157">MANERYVVADFGEAVKDFVMIEKASSHSKDNKEVPDKDFFVPTVSRLDDEVAGPSSVNWNLVEQTPLHQTCKSVGLFGKIKTAVGSVLQKQICRQSRISSWGNTCTKTVAKKVHDKLSYHKRSAVHSQVAYRILTAEARRRNTQMSCLTEVPSIPKHDLLQKYSDGNAVYLKDLNVKLKHRLDHWKTQSSNPQLTVENLPAIEEFIKNQQWPNLTVSVVKDVRKGVIVKEHKVEKGTVLCDYHSYLLNKNEGEKKLREYKNTTNSHEGNYFYFFLESRSSK</sequence>
<keyword evidence="2" id="KW-1185">Reference proteome</keyword>
<dbReference type="Gene3D" id="2.170.270.10">
    <property type="entry name" value="SET domain"/>
    <property type="match status" value="1"/>
</dbReference>
<dbReference type="Proteomes" id="UP000596742">
    <property type="component" value="Unassembled WGS sequence"/>
</dbReference>
<proteinExistence type="predicted"/>
<dbReference type="AlphaFoldDB" id="A0A8B6BF78"/>
<dbReference type="InterPro" id="IPR046341">
    <property type="entry name" value="SET_dom_sf"/>
</dbReference>
<dbReference type="EMBL" id="UYJE01000046">
    <property type="protein sequence ID" value="VDH89530.1"/>
    <property type="molecule type" value="Genomic_DNA"/>
</dbReference>
<gene>
    <name evidence="1" type="ORF">MGAL_10B054777</name>
</gene>
<accession>A0A8B6BF78</accession>
<evidence type="ECO:0000313" key="1">
    <source>
        <dbReference type="EMBL" id="VDH89530.1"/>
    </source>
</evidence>
<reference evidence="1" key="1">
    <citation type="submission" date="2018-11" db="EMBL/GenBank/DDBJ databases">
        <authorList>
            <person name="Alioto T."/>
            <person name="Alioto T."/>
        </authorList>
    </citation>
    <scope>NUCLEOTIDE SEQUENCE</scope>
</reference>